<dbReference type="AlphaFoldDB" id="A0A0L0F114"/>
<evidence type="ECO:0000313" key="2">
    <source>
        <dbReference type="Proteomes" id="UP000054560"/>
    </source>
</evidence>
<proteinExistence type="predicted"/>
<gene>
    <name evidence="1" type="ORF">SARC_17062</name>
</gene>
<dbReference type="EMBL" id="KQ251235">
    <property type="protein sequence ID" value="KNC70410.1"/>
    <property type="molecule type" value="Genomic_DNA"/>
</dbReference>
<accession>A0A0L0F114</accession>
<reference evidence="1 2" key="1">
    <citation type="submission" date="2011-02" db="EMBL/GenBank/DDBJ databases">
        <title>The Genome Sequence of Sphaeroforma arctica JP610.</title>
        <authorList>
            <consortium name="The Broad Institute Genome Sequencing Platform"/>
            <person name="Russ C."/>
            <person name="Cuomo C."/>
            <person name="Young S.K."/>
            <person name="Zeng Q."/>
            <person name="Gargeya S."/>
            <person name="Alvarado L."/>
            <person name="Berlin A."/>
            <person name="Chapman S.B."/>
            <person name="Chen Z."/>
            <person name="Freedman E."/>
            <person name="Gellesch M."/>
            <person name="Goldberg J."/>
            <person name="Griggs A."/>
            <person name="Gujja S."/>
            <person name="Heilman E."/>
            <person name="Heiman D."/>
            <person name="Howarth C."/>
            <person name="Mehta T."/>
            <person name="Neiman D."/>
            <person name="Pearson M."/>
            <person name="Roberts A."/>
            <person name="Saif S."/>
            <person name="Shea T."/>
            <person name="Shenoy N."/>
            <person name="Sisk P."/>
            <person name="Stolte C."/>
            <person name="Sykes S."/>
            <person name="White J."/>
            <person name="Yandava C."/>
            <person name="Burger G."/>
            <person name="Gray M.W."/>
            <person name="Holland P.W.H."/>
            <person name="King N."/>
            <person name="Lang F.B.F."/>
            <person name="Roger A.J."/>
            <person name="Ruiz-Trillo I."/>
            <person name="Haas B."/>
            <person name="Nusbaum C."/>
            <person name="Birren B."/>
        </authorList>
    </citation>
    <scope>NUCLEOTIDE SEQUENCE [LARGE SCALE GENOMIC DNA]</scope>
    <source>
        <strain evidence="1 2">JP610</strain>
    </source>
</reference>
<protein>
    <submittedName>
        <fullName evidence="1">Uncharacterized protein</fullName>
    </submittedName>
</protein>
<dbReference type="RefSeq" id="XP_014144312.1">
    <property type="nucleotide sequence ID" value="XM_014288837.1"/>
</dbReference>
<name>A0A0L0F114_9EUKA</name>
<sequence length="59" mass="6304">MFRISLQVEQANGSSLLQEVLTFLVPASLEDSRVRLIGCLATTRVCVRGANGGLTDAEP</sequence>
<dbReference type="Proteomes" id="UP000054560">
    <property type="component" value="Unassembled WGS sequence"/>
</dbReference>
<evidence type="ECO:0000313" key="1">
    <source>
        <dbReference type="EMBL" id="KNC70410.1"/>
    </source>
</evidence>
<dbReference type="GeneID" id="25917566"/>
<keyword evidence="2" id="KW-1185">Reference proteome</keyword>
<organism evidence="1 2">
    <name type="scientific">Sphaeroforma arctica JP610</name>
    <dbReference type="NCBI Taxonomy" id="667725"/>
    <lineage>
        <taxon>Eukaryota</taxon>
        <taxon>Ichthyosporea</taxon>
        <taxon>Ichthyophonida</taxon>
        <taxon>Sphaeroforma</taxon>
    </lineage>
</organism>
<feature type="non-terminal residue" evidence="1">
    <location>
        <position position="59"/>
    </location>
</feature>